<dbReference type="GO" id="GO:0003677">
    <property type="term" value="F:DNA binding"/>
    <property type="evidence" value="ECO:0007669"/>
    <property type="project" value="UniProtKB-KW"/>
</dbReference>
<accession>A0A936YN86</accession>
<dbReference type="SUPFAM" id="SSF56349">
    <property type="entry name" value="DNA breaking-rejoining enzymes"/>
    <property type="match status" value="1"/>
</dbReference>
<reference evidence="6" key="1">
    <citation type="submission" date="2021-01" db="EMBL/GenBank/DDBJ databases">
        <title>Rhizobium sp. strain KVB221 16S ribosomal RNA gene Genome sequencing and assembly.</title>
        <authorList>
            <person name="Kang M."/>
        </authorList>
    </citation>
    <scope>NUCLEOTIDE SEQUENCE</scope>
    <source>
        <strain evidence="6">KVB221</strain>
    </source>
</reference>
<evidence type="ECO:0000256" key="2">
    <source>
        <dbReference type="ARBA" id="ARBA00022908"/>
    </source>
</evidence>
<keyword evidence="2" id="KW-0229">DNA integration</keyword>
<proteinExistence type="inferred from homology"/>
<dbReference type="InterPro" id="IPR002104">
    <property type="entry name" value="Integrase_catalytic"/>
</dbReference>
<keyword evidence="7" id="KW-1185">Reference proteome</keyword>
<evidence type="ECO:0000256" key="4">
    <source>
        <dbReference type="ARBA" id="ARBA00023172"/>
    </source>
</evidence>
<evidence type="ECO:0000313" key="6">
    <source>
        <dbReference type="EMBL" id="MBL0372603.1"/>
    </source>
</evidence>
<gene>
    <name evidence="6" type="ORF">JJB09_11245</name>
</gene>
<dbReference type="Pfam" id="PF00589">
    <property type="entry name" value="Phage_integrase"/>
    <property type="match status" value="1"/>
</dbReference>
<keyword evidence="4" id="KW-0233">DNA recombination</keyword>
<dbReference type="CDD" id="cd01184">
    <property type="entry name" value="INT_C_like_1"/>
    <property type="match status" value="1"/>
</dbReference>
<dbReference type="InterPro" id="IPR011010">
    <property type="entry name" value="DNA_brk_join_enz"/>
</dbReference>
<protein>
    <submittedName>
        <fullName evidence="6">Site-specific integrase</fullName>
    </submittedName>
</protein>
<dbReference type="GO" id="GO:0015074">
    <property type="term" value="P:DNA integration"/>
    <property type="evidence" value="ECO:0007669"/>
    <property type="project" value="UniProtKB-KW"/>
</dbReference>
<feature type="domain" description="Tyr recombinase" evidence="5">
    <location>
        <begin position="51"/>
        <end position="221"/>
    </location>
</feature>
<dbReference type="RefSeq" id="WP_201657610.1">
    <property type="nucleotide sequence ID" value="NZ_JAEQNC010000005.1"/>
</dbReference>
<dbReference type="EMBL" id="JAEQNC010000005">
    <property type="protein sequence ID" value="MBL0372603.1"/>
    <property type="molecule type" value="Genomic_DNA"/>
</dbReference>
<comment type="similarity">
    <text evidence="1">Belongs to the 'phage' integrase family.</text>
</comment>
<evidence type="ECO:0000259" key="5">
    <source>
        <dbReference type="Pfam" id="PF00589"/>
    </source>
</evidence>
<dbReference type="Proteomes" id="UP000633219">
    <property type="component" value="Unassembled WGS sequence"/>
</dbReference>
<organism evidence="6 7">
    <name type="scientific">Rhizobium setariae</name>
    <dbReference type="NCBI Taxonomy" id="2801340"/>
    <lineage>
        <taxon>Bacteria</taxon>
        <taxon>Pseudomonadati</taxon>
        <taxon>Pseudomonadota</taxon>
        <taxon>Alphaproteobacteria</taxon>
        <taxon>Hyphomicrobiales</taxon>
        <taxon>Rhizobiaceae</taxon>
        <taxon>Rhizobium/Agrobacterium group</taxon>
        <taxon>Rhizobium</taxon>
    </lineage>
</organism>
<name>A0A936YN86_9HYPH</name>
<keyword evidence="3" id="KW-0238">DNA-binding</keyword>
<dbReference type="GO" id="GO:0006310">
    <property type="term" value="P:DNA recombination"/>
    <property type="evidence" value="ECO:0007669"/>
    <property type="project" value="UniProtKB-KW"/>
</dbReference>
<dbReference type="PANTHER" id="PTHR30349:SF41">
    <property type="entry name" value="INTEGRASE_RECOMBINASE PROTEIN MJ0367-RELATED"/>
    <property type="match status" value="1"/>
</dbReference>
<evidence type="ECO:0000313" key="7">
    <source>
        <dbReference type="Proteomes" id="UP000633219"/>
    </source>
</evidence>
<comment type="caution">
    <text evidence="6">The sequence shown here is derived from an EMBL/GenBank/DDBJ whole genome shotgun (WGS) entry which is preliminary data.</text>
</comment>
<evidence type="ECO:0000256" key="3">
    <source>
        <dbReference type="ARBA" id="ARBA00023125"/>
    </source>
</evidence>
<dbReference type="AlphaFoldDB" id="A0A936YN86"/>
<dbReference type="InterPro" id="IPR050090">
    <property type="entry name" value="Tyrosine_recombinase_XerCD"/>
</dbReference>
<sequence>MFPTTVETTVQSLSVFFGFTVQKGLRDSNPAMHQTPEIRKSRNGKHPFKMEELNRLISLLPEWSKDSTGRFWLPVIALFSGMRLGEIIGLTHQDIRTIDGVLVFALSETNDRSVKTRDAARVIPVHPVLKELGFLALFKTTMPKDARLFSDLSGESQKQAVDRFQKRFSYWLKNDVKVSEGVSFHSFRHNFRDATREAKLSIDAVRAIGGWPSGSGIEERYGQGAGVSTLAEAIGKIGYPELDLDPLMKK</sequence>
<dbReference type="Gene3D" id="1.10.443.10">
    <property type="entry name" value="Intergrase catalytic core"/>
    <property type="match status" value="1"/>
</dbReference>
<dbReference type="InterPro" id="IPR013762">
    <property type="entry name" value="Integrase-like_cat_sf"/>
</dbReference>
<dbReference type="PANTHER" id="PTHR30349">
    <property type="entry name" value="PHAGE INTEGRASE-RELATED"/>
    <property type="match status" value="1"/>
</dbReference>
<evidence type="ECO:0000256" key="1">
    <source>
        <dbReference type="ARBA" id="ARBA00008857"/>
    </source>
</evidence>